<feature type="transmembrane region" description="Helical" evidence="5">
    <location>
        <begin position="203"/>
        <end position="220"/>
    </location>
</feature>
<comment type="subcellular location">
    <subcellularLocation>
        <location evidence="1">Membrane</location>
        <topology evidence="1">Multi-pass membrane protein</topology>
    </subcellularLocation>
</comment>
<dbReference type="PANTHER" id="PTHR37422">
    <property type="entry name" value="TEICHURONIC ACID BIOSYNTHESIS PROTEIN TUAE"/>
    <property type="match status" value="1"/>
</dbReference>
<dbReference type="Pfam" id="PF04932">
    <property type="entry name" value="Wzy_C"/>
    <property type="match status" value="1"/>
</dbReference>
<comment type="caution">
    <text evidence="7">The sequence shown here is derived from an EMBL/GenBank/DDBJ whole genome shotgun (WGS) entry which is preliminary data.</text>
</comment>
<protein>
    <submittedName>
        <fullName evidence="7">O-antigen ligase family protein</fullName>
    </submittedName>
</protein>
<evidence type="ECO:0000313" key="7">
    <source>
        <dbReference type="EMBL" id="TSJ45679.1"/>
    </source>
</evidence>
<evidence type="ECO:0000256" key="1">
    <source>
        <dbReference type="ARBA" id="ARBA00004141"/>
    </source>
</evidence>
<evidence type="ECO:0000256" key="2">
    <source>
        <dbReference type="ARBA" id="ARBA00022692"/>
    </source>
</evidence>
<evidence type="ECO:0000256" key="4">
    <source>
        <dbReference type="ARBA" id="ARBA00023136"/>
    </source>
</evidence>
<keyword evidence="4 5" id="KW-0472">Membrane</keyword>
<evidence type="ECO:0000259" key="6">
    <source>
        <dbReference type="Pfam" id="PF04932"/>
    </source>
</evidence>
<gene>
    <name evidence="7" type="ORF">FO442_07980</name>
</gene>
<organism evidence="7 8">
    <name type="scientific">Fluviicola chungangensis</name>
    <dbReference type="NCBI Taxonomy" id="2597671"/>
    <lineage>
        <taxon>Bacteria</taxon>
        <taxon>Pseudomonadati</taxon>
        <taxon>Bacteroidota</taxon>
        <taxon>Flavobacteriia</taxon>
        <taxon>Flavobacteriales</taxon>
        <taxon>Crocinitomicaceae</taxon>
        <taxon>Fluviicola</taxon>
    </lineage>
</organism>
<feature type="transmembrane region" description="Helical" evidence="5">
    <location>
        <begin position="227"/>
        <end position="245"/>
    </location>
</feature>
<keyword evidence="7" id="KW-0436">Ligase</keyword>
<feature type="transmembrane region" description="Helical" evidence="5">
    <location>
        <begin position="365"/>
        <end position="385"/>
    </location>
</feature>
<keyword evidence="8" id="KW-1185">Reference proteome</keyword>
<dbReference type="GO" id="GO:0016874">
    <property type="term" value="F:ligase activity"/>
    <property type="evidence" value="ECO:0007669"/>
    <property type="project" value="UniProtKB-KW"/>
</dbReference>
<dbReference type="RefSeq" id="WP_144332634.1">
    <property type="nucleotide sequence ID" value="NZ_VLPL01000003.1"/>
</dbReference>
<keyword evidence="2 5" id="KW-0812">Transmembrane</keyword>
<dbReference type="GO" id="GO:0016020">
    <property type="term" value="C:membrane"/>
    <property type="evidence" value="ECO:0007669"/>
    <property type="project" value="UniProtKB-SubCell"/>
</dbReference>
<name>A0A556N0X2_9FLAO</name>
<evidence type="ECO:0000256" key="3">
    <source>
        <dbReference type="ARBA" id="ARBA00022989"/>
    </source>
</evidence>
<dbReference type="PANTHER" id="PTHR37422:SF13">
    <property type="entry name" value="LIPOPOLYSACCHARIDE BIOSYNTHESIS PROTEIN PA4999-RELATED"/>
    <property type="match status" value="1"/>
</dbReference>
<feature type="transmembrane region" description="Helical" evidence="5">
    <location>
        <begin position="150"/>
        <end position="167"/>
    </location>
</feature>
<feature type="transmembrane region" description="Helical" evidence="5">
    <location>
        <begin position="334"/>
        <end position="358"/>
    </location>
</feature>
<keyword evidence="3 5" id="KW-1133">Transmembrane helix</keyword>
<feature type="transmembrane region" description="Helical" evidence="5">
    <location>
        <begin position="13"/>
        <end position="39"/>
    </location>
</feature>
<dbReference type="InterPro" id="IPR007016">
    <property type="entry name" value="O-antigen_ligase-rel_domated"/>
</dbReference>
<dbReference type="EMBL" id="VLPL01000003">
    <property type="protein sequence ID" value="TSJ45679.1"/>
    <property type="molecule type" value="Genomic_DNA"/>
</dbReference>
<dbReference type="Proteomes" id="UP000316008">
    <property type="component" value="Unassembled WGS sequence"/>
</dbReference>
<feature type="domain" description="O-antigen ligase-related" evidence="6">
    <location>
        <begin position="187"/>
        <end position="350"/>
    </location>
</feature>
<evidence type="ECO:0000313" key="8">
    <source>
        <dbReference type="Proteomes" id="UP000316008"/>
    </source>
</evidence>
<sequence>MNLQMTAEKSYEYLLALALASFCFAPKSISLFVMILVLFTAIQVIRKKMKWVFSPVLFSFVLLYAAYAVGILFTDHLGDALGYLEKKLVLVLFPLLFSFRFEKRIDLRPITWGLIVGTCVTTVLSVIHAIQVYQFTHDFNNSFGSTSYSYIHHPTYFAAIVTITLLMVREGFRNHWKGFNYWTLGGYFLLTCANLLFCFSFASLLFFFLIIVVSLIAFFYKKFSRRWFFLGLLLLPLIPMGAYYGNIHVQIEVDSTLKDFQAYIQNPDLVFEKVRSHPSGNQTRLLMWTVSTQEFLEHPMGSGTANFDDKLGKRLTAHGLDDYAALKYNPHNQFLQVAVEIGIFGLLIFLSIFVFYFGMAKRYRFGLLFWLTLNLAFNCLFESMFQRQSGIVFYVLLFCLFTVYLQNKSSNFDPKS</sequence>
<dbReference type="OrthoDB" id="1631746at2"/>
<feature type="transmembrane region" description="Helical" evidence="5">
    <location>
        <begin position="80"/>
        <end position="99"/>
    </location>
</feature>
<proteinExistence type="predicted"/>
<evidence type="ECO:0000256" key="5">
    <source>
        <dbReference type="SAM" id="Phobius"/>
    </source>
</evidence>
<feature type="transmembrane region" description="Helical" evidence="5">
    <location>
        <begin position="111"/>
        <end position="130"/>
    </location>
</feature>
<feature type="transmembrane region" description="Helical" evidence="5">
    <location>
        <begin position="391"/>
        <end position="407"/>
    </location>
</feature>
<dbReference type="AlphaFoldDB" id="A0A556N0X2"/>
<accession>A0A556N0X2</accession>
<reference evidence="7 8" key="1">
    <citation type="submission" date="2019-07" db="EMBL/GenBank/DDBJ databases">
        <authorList>
            <person name="Huq M.A."/>
        </authorList>
    </citation>
    <scope>NUCLEOTIDE SEQUENCE [LARGE SCALE GENOMIC DNA]</scope>
    <source>
        <strain evidence="7 8">MAH-3</strain>
    </source>
</reference>
<feature type="transmembrane region" description="Helical" evidence="5">
    <location>
        <begin position="179"/>
        <end position="197"/>
    </location>
</feature>
<feature type="transmembrane region" description="Helical" evidence="5">
    <location>
        <begin position="51"/>
        <end position="74"/>
    </location>
</feature>
<dbReference type="InterPro" id="IPR051533">
    <property type="entry name" value="WaaL-like"/>
</dbReference>